<sequence>MPVPTSGTLTSDASSVEQGERITFSYSTPPSTVTPKNWVGIYADPGNGPVDQRYVGPSTLWEYVPRASGTVSFFSGSLAPGNYLAFYLSNDGYAWLADPVRFSVRASPPTTPPVFRGAFGRLGAGPGQFSDPAGIAVDARGQLWVADTGNDRVQAFTRDGRLVRVLAGRLRSPQAVALDGAGNVYVADTGNNRVVEYSWWGGFVREFGAGKLDNPRGVAIDTAGRLWVADTGHQRVARFDTRDGAALADVTEKVSSPQGVTSDGAGGAWVVHNGRAASGNVAVVRYSAEGKAIASIGYGQHSTFGGLSNPADVAVNAGGDAYVVVPDYGWVAQFRVTGPYRAEFGTDGPGALRFPLGVAVDPAGRIFVADTGNHRIVHFGASA</sequence>
<dbReference type="CDD" id="cd05819">
    <property type="entry name" value="NHL"/>
    <property type="match status" value="1"/>
</dbReference>
<dbReference type="InterPro" id="IPR050952">
    <property type="entry name" value="TRIM-NHL_E3_ligases"/>
</dbReference>
<feature type="repeat" description="NHL" evidence="2">
    <location>
        <begin position="119"/>
        <end position="159"/>
    </location>
</feature>
<keyword evidence="4" id="KW-1185">Reference proteome</keyword>
<dbReference type="SUPFAM" id="SSF101898">
    <property type="entry name" value="NHL repeat"/>
    <property type="match status" value="2"/>
</dbReference>
<dbReference type="InterPro" id="IPR001258">
    <property type="entry name" value="NHL_repeat"/>
</dbReference>
<organism evidence="3 4">
    <name type="scientific">Amycolatopsis samaneae</name>
    <dbReference type="NCBI Taxonomy" id="664691"/>
    <lineage>
        <taxon>Bacteria</taxon>
        <taxon>Bacillati</taxon>
        <taxon>Actinomycetota</taxon>
        <taxon>Actinomycetes</taxon>
        <taxon>Pseudonocardiales</taxon>
        <taxon>Pseudonocardiaceae</taxon>
        <taxon>Amycolatopsis</taxon>
    </lineage>
</organism>
<name>A0ABW5GJA2_9PSEU</name>
<dbReference type="Proteomes" id="UP001597419">
    <property type="component" value="Unassembled WGS sequence"/>
</dbReference>
<dbReference type="PROSITE" id="PS51125">
    <property type="entry name" value="NHL"/>
    <property type="match status" value="3"/>
</dbReference>
<dbReference type="PANTHER" id="PTHR24104">
    <property type="entry name" value="E3 UBIQUITIN-PROTEIN LIGASE NHLRC1-RELATED"/>
    <property type="match status" value="1"/>
</dbReference>
<feature type="repeat" description="NHL" evidence="2">
    <location>
        <begin position="201"/>
        <end position="242"/>
    </location>
</feature>
<dbReference type="EMBL" id="JBHUKU010000009">
    <property type="protein sequence ID" value="MFD2460907.1"/>
    <property type="molecule type" value="Genomic_DNA"/>
</dbReference>
<evidence type="ECO:0000313" key="4">
    <source>
        <dbReference type="Proteomes" id="UP001597419"/>
    </source>
</evidence>
<dbReference type="Pfam" id="PF01436">
    <property type="entry name" value="NHL"/>
    <property type="match status" value="4"/>
</dbReference>
<reference evidence="4" key="1">
    <citation type="journal article" date="2019" name="Int. J. Syst. Evol. Microbiol.">
        <title>The Global Catalogue of Microorganisms (GCM) 10K type strain sequencing project: providing services to taxonomists for standard genome sequencing and annotation.</title>
        <authorList>
            <consortium name="The Broad Institute Genomics Platform"/>
            <consortium name="The Broad Institute Genome Sequencing Center for Infectious Disease"/>
            <person name="Wu L."/>
            <person name="Ma J."/>
        </authorList>
    </citation>
    <scope>NUCLEOTIDE SEQUENCE [LARGE SCALE GENOMIC DNA]</scope>
    <source>
        <strain evidence="4">CGMCC 4.7643</strain>
    </source>
</reference>
<accession>A0ABW5GJA2</accession>
<protein>
    <submittedName>
        <fullName evidence="3">NHL repeat-containing protein</fullName>
    </submittedName>
</protein>
<gene>
    <name evidence="3" type="ORF">ACFSYJ_20030</name>
</gene>
<keyword evidence="1" id="KW-0677">Repeat</keyword>
<evidence type="ECO:0000313" key="3">
    <source>
        <dbReference type="EMBL" id="MFD2460907.1"/>
    </source>
</evidence>
<feature type="repeat" description="NHL" evidence="2">
    <location>
        <begin position="344"/>
        <end position="382"/>
    </location>
</feature>
<evidence type="ECO:0000256" key="1">
    <source>
        <dbReference type="ARBA" id="ARBA00022737"/>
    </source>
</evidence>
<comment type="caution">
    <text evidence="3">The sequence shown here is derived from an EMBL/GenBank/DDBJ whole genome shotgun (WGS) entry which is preliminary data.</text>
</comment>
<dbReference type="PANTHER" id="PTHR24104:SF25">
    <property type="entry name" value="PROTEIN LIN-41"/>
    <property type="match status" value="1"/>
</dbReference>
<dbReference type="InterPro" id="IPR011042">
    <property type="entry name" value="6-blade_b-propeller_TolB-like"/>
</dbReference>
<dbReference type="Gene3D" id="2.120.10.30">
    <property type="entry name" value="TolB, C-terminal domain"/>
    <property type="match status" value="2"/>
</dbReference>
<proteinExistence type="predicted"/>
<evidence type="ECO:0000256" key="2">
    <source>
        <dbReference type="PROSITE-ProRule" id="PRU00504"/>
    </source>
</evidence>
<dbReference type="RefSeq" id="WP_345394668.1">
    <property type="nucleotide sequence ID" value="NZ_BAABHG010000006.1"/>
</dbReference>